<sequence>MSYSDFYKLKVTEKNSKRIHTIPEGRKVPFEAIGTIDPEDVLKAVKFSHDMAYGEGYQKSKREGGNHERTPNEIFINDIQGKLAEYAVTYCLNEYGFKATEPDLAVYGKNEWDSVDIDCNGKHISIKSTKDFGQLLLLEQKDWDETGRYIPNIKIPNKIAEYDYHILVRISPSCEELLRARKLFYGTEIPEDVIEMLKKQKWSYSMPRFISRDELITLIEKNFVLKAGEYFNKTKMDATNYYVKAYDMHKLFEIKDKL</sequence>
<comment type="caution">
    <text evidence="1">The sequence shown here is derived from an EMBL/GenBank/DDBJ whole genome shotgun (WGS) entry which is preliminary data.</text>
</comment>
<evidence type="ECO:0000313" key="2">
    <source>
        <dbReference type="EMBL" id="MBV3393537.1"/>
    </source>
</evidence>
<organism evidence="1 3">
    <name type="scientific">Catenibacterium mitsuokai</name>
    <dbReference type="NCBI Taxonomy" id="100886"/>
    <lineage>
        <taxon>Bacteria</taxon>
        <taxon>Bacillati</taxon>
        <taxon>Bacillota</taxon>
        <taxon>Erysipelotrichia</taxon>
        <taxon>Erysipelotrichales</taxon>
        <taxon>Coprobacillaceae</taxon>
        <taxon>Catenibacterium</taxon>
    </lineage>
</organism>
<evidence type="ECO:0000313" key="4">
    <source>
        <dbReference type="Proteomes" id="UP001197492"/>
    </source>
</evidence>
<protein>
    <recommendedName>
        <fullName evidence="5">YqaJ viral recombinase family protein</fullName>
    </recommendedName>
</protein>
<dbReference type="EMBL" id="JAHOEL010000083">
    <property type="protein sequence ID" value="MBV3393537.1"/>
    <property type="molecule type" value="Genomic_DNA"/>
</dbReference>
<accession>A0AAW4N0G5</accession>
<evidence type="ECO:0000313" key="3">
    <source>
        <dbReference type="Proteomes" id="UP001196408"/>
    </source>
</evidence>
<dbReference type="Proteomes" id="UP001197492">
    <property type="component" value="Unassembled WGS sequence"/>
</dbReference>
<name>A0AAW4N0G5_9FIRM</name>
<evidence type="ECO:0008006" key="5">
    <source>
        <dbReference type="Google" id="ProtNLM"/>
    </source>
</evidence>
<proteinExistence type="predicted"/>
<dbReference type="Proteomes" id="UP001196408">
    <property type="component" value="Unassembled WGS sequence"/>
</dbReference>
<dbReference type="EMBL" id="JAHOEF010000084">
    <property type="protein sequence ID" value="MBV3383514.1"/>
    <property type="molecule type" value="Genomic_DNA"/>
</dbReference>
<reference evidence="1 4" key="1">
    <citation type="submission" date="2021-06" db="EMBL/GenBank/DDBJ databases">
        <title>Collection of gut derived symbiotic bacterial strains cultured from healthy donors.</title>
        <authorList>
            <person name="Lin H."/>
            <person name="Littmann E."/>
            <person name="Pamer E.G."/>
        </authorList>
    </citation>
    <scope>NUCLEOTIDE SEQUENCE</scope>
    <source>
        <strain evidence="2 4">MSK.21.70</strain>
        <strain evidence="1">MSK.21.82</strain>
    </source>
</reference>
<evidence type="ECO:0000313" key="1">
    <source>
        <dbReference type="EMBL" id="MBV3383514.1"/>
    </source>
</evidence>
<dbReference type="RefSeq" id="WP_217748188.1">
    <property type="nucleotide sequence ID" value="NZ_JAHOEB010000081.1"/>
</dbReference>
<gene>
    <name evidence="1" type="ORF">KSV97_09895</name>
    <name evidence="2" type="ORF">KSW06_09825</name>
</gene>
<keyword evidence="4" id="KW-1185">Reference proteome</keyword>
<dbReference type="AlphaFoldDB" id="A0AAW4N0G5"/>